<evidence type="ECO:0000256" key="4">
    <source>
        <dbReference type="ARBA" id="ARBA00022737"/>
    </source>
</evidence>
<keyword evidence="9" id="KW-1185">Reference proteome</keyword>
<feature type="repeat" description="WD" evidence="6">
    <location>
        <begin position="57"/>
        <end position="98"/>
    </location>
</feature>
<feature type="compositionally biased region" description="Basic residues" evidence="7">
    <location>
        <begin position="256"/>
        <end position="271"/>
    </location>
</feature>
<name>A0ABD2Q1S8_9PLAT</name>
<dbReference type="PANTHER" id="PTHR16288">
    <property type="entry name" value="WD40 REPEAT PROTEIN 4"/>
    <property type="match status" value="1"/>
</dbReference>
<proteinExistence type="predicted"/>
<dbReference type="InterPro" id="IPR015943">
    <property type="entry name" value="WD40/YVTN_repeat-like_dom_sf"/>
</dbReference>
<dbReference type="GO" id="GO:0008033">
    <property type="term" value="P:tRNA processing"/>
    <property type="evidence" value="ECO:0007669"/>
    <property type="project" value="UniProtKB-KW"/>
</dbReference>
<protein>
    <submittedName>
        <fullName evidence="8">Uncharacterized protein</fullName>
    </submittedName>
</protein>
<dbReference type="PANTHER" id="PTHR16288:SF0">
    <property type="entry name" value="TRNA (GUANINE-N(7)-)-METHYLTRANSFERASE NON-CATALYTIC SUBUNIT WDR4"/>
    <property type="match status" value="1"/>
</dbReference>
<dbReference type="SUPFAM" id="SSF50978">
    <property type="entry name" value="WD40 repeat-like"/>
    <property type="match status" value="1"/>
</dbReference>
<dbReference type="Proteomes" id="UP001626550">
    <property type="component" value="Unassembled WGS sequence"/>
</dbReference>
<keyword evidence="3" id="KW-0819">tRNA processing</keyword>
<gene>
    <name evidence="8" type="ORF">Ciccas_007808</name>
</gene>
<dbReference type="PROSITE" id="PS50082">
    <property type="entry name" value="WD_REPEATS_2"/>
    <property type="match status" value="1"/>
</dbReference>
<dbReference type="InterPro" id="IPR001680">
    <property type="entry name" value="WD40_rpt"/>
</dbReference>
<evidence type="ECO:0000313" key="8">
    <source>
        <dbReference type="EMBL" id="KAL3313590.1"/>
    </source>
</evidence>
<keyword evidence="5" id="KW-0539">Nucleus</keyword>
<feature type="compositionally biased region" description="Basic and acidic residues" evidence="7">
    <location>
        <begin position="240"/>
        <end position="255"/>
    </location>
</feature>
<evidence type="ECO:0000313" key="9">
    <source>
        <dbReference type="Proteomes" id="UP001626550"/>
    </source>
</evidence>
<evidence type="ECO:0000256" key="5">
    <source>
        <dbReference type="ARBA" id="ARBA00023242"/>
    </source>
</evidence>
<evidence type="ECO:0000256" key="2">
    <source>
        <dbReference type="ARBA" id="ARBA00022574"/>
    </source>
</evidence>
<dbReference type="InterPro" id="IPR036322">
    <property type="entry name" value="WD40_repeat_dom_sf"/>
</dbReference>
<dbReference type="Gene3D" id="2.130.10.10">
    <property type="entry name" value="YVTN repeat-like/Quinoprotein amine dehydrogenase"/>
    <property type="match status" value="1"/>
</dbReference>
<evidence type="ECO:0000256" key="6">
    <source>
        <dbReference type="PROSITE-ProRule" id="PRU00221"/>
    </source>
</evidence>
<reference evidence="8 9" key="1">
    <citation type="submission" date="2024-11" db="EMBL/GenBank/DDBJ databases">
        <title>Adaptive evolution of stress response genes in parasites aligns with host niche diversity.</title>
        <authorList>
            <person name="Hahn C."/>
            <person name="Resl P."/>
        </authorList>
    </citation>
    <scope>NUCLEOTIDE SEQUENCE [LARGE SCALE GENOMIC DNA]</scope>
    <source>
        <strain evidence="8">EGGRZ-B1_66</strain>
        <tissue evidence="8">Body</tissue>
    </source>
</reference>
<dbReference type="AlphaFoldDB" id="A0ABD2Q1S8"/>
<keyword evidence="2 6" id="KW-0853">WD repeat</keyword>
<comment type="caution">
    <text evidence="8">The sequence shown here is derived from an EMBL/GenBank/DDBJ whole genome shotgun (WGS) entry which is preliminary data.</text>
</comment>
<sequence>MNKIIDDQQDERVILGHVSMLTSMAISACGKFLATSDRDEKIRISSLPDTYNIIHFLLGHKKYVYGLEFCNDSETLLSCGGDNRIIQWDIKSGQIKQILQLSEILKEDISKAMITGLKVINTTALILLANPHKLILYPLTGSVSPLAVDVSSVPIDFCCFKSNETTCFILLLTCTSENVYQFITCELDLENPKVNMKKTDLFKPCSELNSKLSDEIPKPHPKMEFLDSLTKSIIDVSGKDAYERNKEQHHKSILERRHRHQRNREQKRRRKNNSDDELS</sequence>
<dbReference type="PROSITE" id="PS50294">
    <property type="entry name" value="WD_REPEATS_REGION"/>
    <property type="match status" value="1"/>
</dbReference>
<accession>A0ABD2Q1S8</accession>
<dbReference type="Pfam" id="PF00400">
    <property type="entry name" value="WD40"/>
    <property type="match status" value="2"/>
</dbReference>
<evidence type="ECO:0000256" key="7">
    <source>
        <dbReference type="SAM" id="MobiDB-lite"/>
    </source>
</evidence>
<feature type="region of interest" description="Disordered" evidence="7">
    <location>
        <begin position="240"/>
        <end position="279"/>
    </location>
</feature>
<comment type="subcellular location">
    <subcellularLocation>
        <location evidence="1">Nucleus</location>
    </subcellularLocation>
</comment>
<dbReference type="InterPro" id="IPR028884">
    <property type="entry name" value="Trm82"/>
</dbReference>
<organism evidence="8 9">
    <name type="scientific">Cichlidogyrus casuarinus</name>
    <dbReference type="NCBI Taxonomy" id="1844966"/>
    <lineage>
        <taxon>Eukaryota</taxon>
        <taxon>Metazoa</taxon>
        <taxon>Spiralia</taxon>
        <taxon>Lophotrochozoa</taxon>
        <taxon>Platyhelminthes</taxon>
        <taxon>Monogenea</taxon>
        <taxon>Monopisthocotylea</taxon>
        <taxon>Dactylogyridea</taxon>
        <taxon>Ancyrocephalidae</taxon>
        <taxon>Cichlidogyrus</taxon>
    </lineage>
</organism>
<dbReference type="PROSITE" id="PS51257">
    <property type="entry name" value="PROKAR_LIPOPROTEIN"/>
    <property type="match status" value="1"/>
</dbReference>
<dbReference type="EMBL" id="JBJKFK010001259">
    <property type="protein sequence ID" value="KAL3313590.1"/>
    <property type="molecule type" value="Genomic_DNA"/>
</dbReference>
<evidence type="ECO:0000256" key="3">
    <source>
        <dbReference type="ARBA" id="ARBA00022694"/>
    </source>
</evidence>
<dbReference type="SMART" id="SM00320">
    <property type="entry name" value="WD40"/>
    <property type="match status" value="2"/>
</dbReference>
<dbReference type="GO" id="GO:0005634">
    <property type="term" value="C:nucleus"/>
    <property type="evidence" value="ECO:0007669"/>
    <property type="project" value="UniProtKB-SubCell"/>
</dbReference>
<evidence type="ECO:0000256" key="1">
    <source>
        <dbReference type="ARBA" id="ARBA00004123"/>
    </source>
</evidence>
<keyword evidence="4" id="KW-0677">Repeat</keyword>